<dbReference type="Pfam" id="PF02879">
    <property type="entry name" value="PGM_PMM_II"/>
    <property type="match status" value="1"/>
</dbReference>
<gene>
    <name evidence="7" type="ORF">PML95_09255</name>
</gene>
<protein>
    <submittedName>
        <fullName evidence="7">Phosphomannomutase/phosphoglucomutase</fullName>
    </submittedName>
</protein>
<evidence type="ECO:0000259" key="6">
    <source>
        <dbReference type="Pfam" id="PF02880"/>
    </source>
</evidence>
<dbReference type="InterPro" id="IPR005846">
    <property type="entry name" value="A-D-PHexomutase_a/b/a-III"/>
</dbReference>
<dbReference type="Pfam" id="PF02880">
    <property type="entry name" value="PGM_PMM_III"/>
    <property type="match status" value="1"/>
</dbReference>
<dbReference type="SUPFAM" id="SSF53738">
    <property type="entry name" value="Phosphoglucomutase, first 3 domains"/>
    <property type="match status" value="3"/>
</dbReference>
<evidence type="ECO:0000259" key="5">
    <source>
        <dbReference type="Pfam" id="PF02879"/>
    </source>
</evidence>
<dbReference type="PANTHER" id="PTHR42946:SF1">
    <property type="entry name" value="PHOSPHOGLUCOMUTASE (ALPHA-D-GLUCOSE-1,6-BISPHOSPHATE-DEPENDENT)"/>
    <property type="match status" value="1"/>
</dbReference>
<dbReference type="Pfam" id="PF02878">
    <property type="entry name" value="PGM_PMM_I"/>
    <property type="match status" value="1"/>
</dbReference>
<proteinExistence type="inferred from homology"/>
<feature type="domain" description="Alpha-D-phosphohexomutase alpha/beta/alpha" evidence="6">
    <location>
        <begin position="275"/>
        <end position="388"/>
    </location>
</feature>
<dbReference type="Gene3D" id="3.40.120.10">
    <property type="entry name" value="Alpha-D-Glucose-1,6-Bisphosphate, subunit A, domain 3"/>
    <property type="match status" value="3"/>
</dbReference>
<evidence type="ECO:0000259" key="4">
    <source>
        <dbReference type="Pfam" id="PF02878"/>
    </source>
</evidence>
<evidence type="ECO:0000313" key="7">
    <source>
        <dbReference type="EMBL" id="WCG22561.1"/>
    </source>
</evidence>
<feature type="domain" description="Alpha-D-phosphohexomutase alpha/beta/alpha" evidence="4">
    <location>
        <begin position="6"/>
        <end position="141"/>
    </location>
</feature>
<reference evidence="7" key="1">
    <citation type="submission" date="2023-01" db="EMBL/GenBank/DDBJ databases">
        <title>Oxazolidinone resistance genes in florfenicol resistant enterococci from beef cattle and veal calves at slaughter.</title>
        <authorList>
            <person name="Biggel M."/>
        </authorList>
    </citation>
    <scope>NUCLEOTIDE SEQUENCE</scope>
    <source>
        <strain evidence="7">K204-1</strain>
    </source>
</reference>
<dbReference type="GO" id="GO:0004615">
    <property type="term" value="F:phosphomannomutase activity"/>
    <property type="evidence" value="ECO:0007669"/>
    <property type="project" value="TreeGrafter"/>
</dbReference>
<dbReference type="GO" id="GO:0005975">
    <property type="term" value="P:carbohydrate metabolic process"/>
    <property type="evidence" value="ECO:0007669"/>
    <property type="project" value="InterPro"/>
</dbReference>
<dbReference type="InterPro" id="IPR005844">
    <property type="entry name" value="A-D-PHexomutase_a/b/a-I"/>
</dbReference>
<dbReference type="Proteomes" id="UP001179600">
    <property type="component" value="Chromosome"/>
</dbReference>
<dbReference type="CDD" id="cd03089">
    <property type="entry name" value="PMM_PGM"/>
    <property type="match status" value="1"/>
</dbReference>
<organism evidence="7 8">
    <name type="scientific">Vagococcus lutrae</name>
    <dbReference type="NCBI Taxonomy" id="81947"/>
    <lineage>
        <taxon>Bacteria</taxon>
        <taxon>Bacillati</taxon>
        <taxon>Bacillota</taxon>
        <taxon>Bacilli</taxon>
        <taxon>Lactobacillales</taxon>
        <taxon>Enterococcaceae</taxon>
        <taxon>Vagococcus</taxon>
    </lineage>
</organism>
<comment type="similarity">
    <text evidence="2">Belongs to the phosphohexose mutase family.</text>
</comment>
<name>A0AAE9XF21_9ENTE</name>
<dbReference type="EMBL" id="CP116507">
    <property type="protein sequence ID" value="WCG22561.1"/>
    <property type="molecule type" value="Genomic_DNA"/>
</dbReference>
<evidence type="ECO:0000313" key="8">
    <source>
        <dbReference type="Proteomes" id="UP001179600"/>
    </source>
</evidence>
<dbReference type="PRINTS" id="PR00509">
    <property type="entry name" value="PGMPMM"/>
</dbReference>
<dbReference type="InterPro" id="IPR005845">
    <property type="entry name" value="A-D-PHexomutase_a/b/a-II"/>
</dbReference>
<evidence type="ECO:0000256" key="3">
    <source>
        <dbReference type="ARBA" id="ARBA00022553"/>
    </source>
</evidence>
<dbReference type="PANTHER" id="PTHR42946">
    <property type="entry name" value="PHOSPHOHEXOSE MUTASE"/>
    <property type="match status" value="1"/>
</dbReference>
<dbReference type="FunFam" id="3.40.120.10:FF:000010">
    <property type="entry name" value="phosphomannomutase/phosphoglucomutase isoform X1"/>
    <property type="match status" value="1"/>
</dbReference>
<feature type="domain" description="Alpha-D-phosphohexomutase alpha/beta/alpha" evidence="5">
    <location>
        <begin position="164"/>
        <end position="270"/>
    </location>
</feature>
<dbReference type="InterPro" id="IPR016055">
    <property type="entry name" value="A-D-PHexomutase_a/b/a-I/II/III"/>
</dbReference>
<dbReference type="Gene3D" id="3.30.310.50">
    <property type="entry name" value="Alpha-D-phosphohexomutase, C-terminal domain"/>
    <property type="match status" value="1"/>
</dbReference>
<accession>A0AAE9XF21</accession>
<evidence type="ECO:0000256" key="2">
    <source>
        <dbReference type="ARBA" id="ARBA00010231"/>
    </source>
</evidence>
<dbReference type="InterPro" id="IPR005841">
    <property type="entry name" value="Alpha-D-phosphohexomutase_SF"/>
</dbReference>
<keyword evidence="3" id="KW-0597">Phosphoprotein</keyword>
<dbReference type="InterPro" id="IPR050060">
    <property type="entry name" value="Phosphoglucosamine_mutase"/>
</dbReference>
<dbReference type="AlphaFoldDB" id="A0AAE9XF21"/>
<comment type="cofactor">
    <cofactor evidence="1">
        <name>Mg(2+)</name>
        <dbReference type="ChEBI" id="CHEBI:18420"/>
    </cofactor>
</comment>
<dbReference type="RefSeq" id="WP_272163282.1">
    <property type="nucleotide sequence ID" value="NZ_CP116507.1"/>
</dbReference>
<sequence length="496" mass="54068">MNDLQNGSDIRGISITTTEHEANLTPDEVRKIGYGLVQWLEKDKGLSRKQLRIALGKDSRLSGDGLKTALQEVLSELGVTVIDVGLATTPAMFMATQFNKFACDASVMFTASHLPYFYNGLKIFTVEGGAEHEDIEKILTYANTPIEAAETPGDILQKDLITPYAKDLVTKIRAGIGNVSEQPLSGLKIIVDAGNGAGGFFTTHVLEPLGADTTGSQFLEPDGTFPNHIPNPDNKEAIASIQKAVKESDADLGIIFDTDVDRAAVITSDGLPLNRNNLIAVLAYFVLQDEPGATIVTNSPTSSHLKAYIESLGGKQYRYISGYRNVINKGIELNKAGINTPLAIETSGHAAFRENYFLDDGAYVIAKLLIALPQLMKEKRTLSDLIATLKQPAETHEVRFNIQADDVRQTGMAIIEDMSEFVKKTDGFSLDPENEEGIRVNVGGKLGSGWFLLRLSLHEPLLVLQVENDVEGKVAETLQCLTPFFKAYHTLDTSRL</sequence>
<evidence type="ECO:0000256" key="1">
    <source>
        <dbReference type="ARBA" id="ARBA00001946"/>
    </source>
</evidence>